<feature type="domain" description="SsuA/THI5-like" evidence="4">
    <location>
        <begin position="52"/>
        <end position="255"/>
    </location>
</feature>
<proteinExistence type="inferred from homology"/>
<comment type="subcellular location">
    <subcellularLocation>
        <location evidence="1">Periplasm</location>
    </subcellularLocation>
</comment>
<sequence>MQKYIMNKIICIFSILIILISCNIKKEEEESKPVNTKIRVGYLYEFAGASAIAIAQEKGFFEEENLDVELVEFFNGHAAILSMVSKEIDFTYIGHAAHSLIINGNVQILIPNGISKGEKIITGKWTGIKTVDDLRGKNIATHFGTSGATMLNAVLENNNIKLEDITLTNINITNLADALINKEVDAVSIWDPYTRKIIEQIPDDYKVLADIINYRDEIILTSSFVSTSEYINNNPNTVKKFSRAVLKAMDYRKNNIYEAAELTAKLTGNDIESVKKEIYTGIWFSSSDVKDACDSGEMLKWYEVQQNIFSDSNIIREKVSVTNYIQLSMLTNILNSL</sequence>
<reference evidence="5 6" key="1">
    <citation type="journal article" date="2009" name="PLoS ONE">
        <title>Genome sequence of the pathogenic intestinal spirochete Brachyspira hyodysenteriae reveals adaptations to its lifestyle in the porcine large intestine.</title>
        <authorList>
            <person name="Bellgard M.I."/>
            <person name="Wanchanthuek P."/>
            <person name="La T."/>
            <person name="Ryan K."/>
            <person name="Moolhuijzen P."/>
            <person name="Albertyn Z."/>
            <person name="Shaban B."/>
            <person name="Motro Y."/>
            <person name="Dunn D.S."/>
            <person name="Schibeci D."/>
            <person name="Hunter A."/>
            <person name="Barrero R."/>
            <person name="Phillips N.D."/>
            <person name="Hampson D.J."/>
        </authorList>
    </citation>
    <scope>NUCLEOTIDE SEQUENCE [LARGE SCALE GENOMIC DNA]</scope>
    <source>
        <strain evidence="6">ATCC 49526 / WA1</strain>
    </source>
</reference>
<dbReference type="AlphaFoldDB" id="A0A3B6V9Y7"/>
<evidence type="ECO:0000259" key="4">
    <source>
        <dbReference type="Pfam" id="PF09084"/>
    </source>
</evidence>
<keyword evidence="6" id="KW-1185">Reference proteome</keyword>
<evidence type="ECO:0000313" key="5">
    <source>
        <dbReference type="EMBL" id="ACN83290.1"/>
    </source>
</evidence>
<dbReference type="STRING" id="565034.BHWA1_00797"/>
<dbReference type="Proteomes" id="UP000001803">
    <property type="component" value="Chromosome"/>
</dbReference>
<dbReference type="SUPFAM" id="SSF53850">
    <property type="entry name" value="Periplasmic binding protein-like II"/>
    <property type="match status" value="1"/>
</dbReference>
<protein>
    <submittedName>
        <fullName evidence="5">ABC-type nitrate/sulfonate/bicarbonate transport system, periplasmic component</fullName>
    </submittedName>
</protein>
<evidence type="ECO:0000256" key="1">
    <source>
        <dbReference type="ARBA" id="ARBA00004418"/>
    </source>
</evidence>
<dbReference type="GO" id="GO:0042597">
    <property type="term" value="C:periplasmic space"/>
    <property type="evidence" value="ECO:0007669"/>
    <property type="project" value="UniProtKB-SubCell"/>
</dbReference>
<dbReference type="EMBL" id="CP001357">
    <property type="protein sequence ID" value="ACN83290.1"/>
    <property type="molecule type" value="Genomic_DNA"/>
</dbReference>
<dbReference type="PROSITE" id="PS51257">
    <property type="entry name" value="PROKAR_LIPOPROTEIN"/>
    <property type="match status" value="1"/>
</dbReference>
<evidence type="ECO:0000313" key="6">
    <source>
        <dbReference type="Proteomes" id="UP000001803"/>
    </source>
</evidence>
<dbReference type="InterPro" id="IPR015168">
    <property type="entry name" value="SsuA/THI5"/>
</dbReference>
<evidence type="ECO:0000256" key="3">
    <source>
        <dbReference type="ARBA" id="ARBA00022729"/>
    </source>
</evidence>
<keyword evidence="3" id="KW-0732">Signal</keyword>
<name>A0A3B6V9Y7_BRAHW</name>
<dbReference type="PANTHER" id="PTHR30024">
    <property type="entry name" value="ALIPHATIC SULFONATES-BINDING PROTEIN-RELATED"/>
    <property type="match status" value="1"/>
</dbReference>
<dbReference type="Gene3D" id="3.40.190.10">
    <property type="entry name" value="Periplasmic binding protein-like II"/>
    <property type="match status" value="3"/>
</dbReference>
<dbReference type="Pfam" id="PF09084">
    <property type="entry name" value="NMT1"/>
    <property type="match status" value="1"/>
</dbReference>
<dbReference type="PANTHER" id="PTHR30024:SF47">
    <property type="entry name" value="TAURINE-BINDING PERIPLASMIC PROTEIN"/>
    <property type="match status" value="1"/>
</dbReference>
<dbReference type="KEGG" id="bhy:BHWA1_00797"/>
<accession>A0A3B6V9Y7</accession>
<organism evidence="5 6">
    <name type="scientific">Brachyspira hyodysenteriae (strain ATCC 49526 / WA1)</name>
    <dbReference type="NCBI Taxonomy" id="565034"/>
    <lineage>
        <taxon>Bacteria</taxon>
        <taxon>Pseudomonadati</taxon>
        <taxon>Spirochaetota</taxon>
        <taxon>Spirochaetia</taxon>
        <taxon>Brachyspirales</taxon>
        <taxon>Brachyspiraceae</taxon>
        <taxon>Brachyspira</taxon>
    </lineage>
</organism>
<comment type="similarity">
    <text evidence="2">Belongs to the bacterial solute-binding protein SsuA/TauA family.</text>
</comment>
<evidence type="ECO:0000256" key="2">
    <source>
        <dbReference type="ARBA" id="ARBA00010742"/>
    </source>
</evidence>
<gene>
    <name evidence="5" type="primary">tauA</name>
    <name evidence="5" type="ordered locus">BHWA1_00797</name>
</gene>